<dbReference type="RefSeq" id="WP_089405884.1">
    <property type="nucleotide sequence ID" value="NZ_FZOH01000010.1"/>
</dbReference>
<feature type="domain" description="Glycosyl transferase family 1" evidence="3">
    <location>
        <begin position="170"/>
        <end position="333"/>
    </location>
</feature>
<organism evidence="5 6">
    <name type="scientific">Geodermatophilus saharensis</name>
    <dbReference type="NCBI Taxonomy" id="1137994"/>
    <lineage>
        <taxon>Bacteria</taxon>
        <taxon>Bacillati</taxon>
        <taxon>Actinomycetota</taxon>
        <taxon>Actinomycetes</taxon>
        <taxon>Geodermatophilales</taxon>
        <taxon>Geodermatophilaceae</taxon>
        <taxon>Geodermatophilus</taxon>
    </lineage>
</organism>
<accession>A0A239I9Y0</accession>
<evidence type="ECO:0000313" key="5">
    <source>
        <dbReference type="EMBL" id="SNS90321.1"/>
    </source>
</evidence>
<dbReference type="GO" id="GO:1901137">
    <property type="term" value="P:carbohydrate derivative biosynthetic process"/>
    <property type="evidence" value="ECO:0007669"/>
    <property type="project" value="UniProtKB-ARBA"/>
</dbReference>
<dbReference type="CDD" id="cd03801">
    <property type="entry name" value="GT4_PimA-like"/>
    <property type="match status" value="1"/>
</dbReference>
<feature type="domain" description="Glycosyltransferase subfamily 4-like N-terminal" evidence="4">
    <location>
        <begin position="15"/>
        <end position="161"/>
    </location>
</feature>
<dbReference type="Proteomes" id="UP000198386">
    <property type="component" value="Unassembled WGS sequence"/>
</dbReference>
<proteinExistence type="predicted"/>
<dbReference type="InterPro" id="IPR028098">
    <property type="entry name" value="Glyco_trans_4-like_N"/>
</dbReference>
<reference evidence="6" key="1">
    <citation type="submission" date="2017-06" db="EMBL/GenBank/DDBJ databases">
        <authorList>
            <person name="Varghese N."/>
            <person name="Submissions S."/>
        </authorList>
    </citation>
    <scope>NUCLEOTIDE SEQUENCE [LARGE SCALE GENOMIC DNA]</scope>
    <source>
        <strain evidence="6">DSM 45423</strain>
    </source>
</reference>
<protein>
    <submittedName>
        <fullName evidence="5">Glycosyltransferase involved in cell wall bisynthesis</fullName>
    </submittedName>
</protein>
<keyword evidence="6" id="KW-1185">Reference proteome</keyword>
<dbReference type="AlphaFoldDB" id="A0A239I9Y0"/>
<evidence type="ECO:0000259" key="4">
    <source>
        <dbReference type="Pfam" id="PF13439"/>
    </source>
</evidence>
<dbReference type="Gene3D" id="3.40.50.2000">
    <property type="entry name" value="Glycogen Phosphorylase B"/>
    <property type="match status" value="2"/>
</dbReference>
<evidence type="ECO:0000259" key="3">
    <source>
        <dbReference type="Pfam" id="PF00534"/>
    </source>
</evidence>
<evidence type="ECO:0000256" key="2">
    <source>
        <dbReference type="ARBA" id="ARBA00022679"/>
    </source>
</evidence>
<evidence type="ECO:0000256" key="1">
    <source>
        <dbReference type="ARBA" id="ARBA00022676"/>
    </source>
</evidence>
<keyword evidence="1" id="KW-0328">Glycosyltransferase</keyword>
<dbReference type="Pfam" id="PF13439">
    <property type="entry name" value="Glyco_transf_4"/>
    <property type="match status" value="1"/>
</dbReference>
<dbReference type="SUPFAM" id="SSF53756">
    <property type="entry name" value="UDP-Glycosyltransferase/glycogen phosphorylase"/>
    <property type="match status" value="1"/>
</dbReference>
<dbReference type="PANTHER" id="PTHR45947:SF3">
    <property type="entry name" value="SULFOQUINOVOSYL TRANSFERASE SQD2"/>
    <property type="match status" value="1"/>
</dbReference>
<evidence type="ECO:0000313" key="6">
    <source>
        <dbReference type="Proteomes" id="UP000198386"/>
    </source>
</evidence>
<gene>
    <name evidence="5" type="ORF">SAMN04488107_4246</name>
</gene>
<dbReference type="PANTHER" id="PTHR45947">
    <property type="entry name" value="SULFOQUINOVOSYL TRANSFERASE SQD2"/>
    <property type="match status" value="1"/>
</dbReference>
<name>A0A239I9Y0_9ACTN</name>
<dbReference type="OrthoDB" id="9765330at2"/>
<dbReference type="InterPro" id="IPR050194">
    <property type="entry name" value="Glycosyltransferase_grp1"/>
</dbReference>
<keyword evidence="2 5" id="KW-0808">Transferase</keyword>
<dbReference type="GO" id="GO:0016758">
    <property type="term" value="F:hexosyltransferase activity"/>
    <property type="evidence" value="ECO:0007669"/>
    <property type="project" value="TreeGrafter"/>
</dbReference>
<dbReference type="EMBL" id="FZOH01000010">
    <property type="protein sequence ID" value="SNS90321.1"/>
    <property type="molecule type" value="Genomic_DNA"/>
</dbReference>
<sequence length="357" mass="38580">MRILHVVNNVTRAGNGISNVAVDLAVEQSRQGHDVAVASAGGSEDSTFVGLLTDEGVRHHVVDFRIRTPGRVVRAHRDLVRVLDEVGPDVVHVHTLTPTVLAYLGTRRRRIPVVATVHNEYQRGVRLMGLADAVVGVSNAVSESMARRGIPRRRIHTVLNGTVGSPRRPTLRPDQVLSLPPKSVVTVGAVSHRKGADVLVEAFGSVVQRHPEAHLFLVGHVDWAELPDRLRGQPWADRVHFVGFDPQPQRYLPGATVFVLASRRDPMPLVLLEALEVGLPIVASDVDGIPEALLGGTVGHLARVGDVDDFAAKISQLLDSEDERQRLSLAARARGAALTVSAMTTGYLGIYRALAAR</sequence>
<dbReference type="InterPro" id="IPR001296">
    <property type="entry name" value="Glyco_trans_1"/>
</dbReference>
<dbReference type="Pfam" id="PF00534">
    <property type="entry name" value="Glycos_transf_1"/>
    <property type="match status" value="1"/>
</dbReference>